<dbReference type="Proteomes" id="UP001201980">
    <property type="component" value="Unassembled WGS sequence"/>
</dbReference>
<feature type="compositionally biased region" description="Polar residues" evidence="1">
    <location>
        <begin position="83"/>
        <end position="96"/>
    </location>
</feature>
<feature type="region of interest" description="Disordered" evidence="1">
    <location>
        <begin position="83"/>
        <end position="215"/>
    </location>
</feature>
<feature type="compositionally biased region" description="Basic and acidic residues" evidence="1">
    <location>
        <begin position="177"/>
        <end position="186"/>
    </location>
</feature>
<feature type="compositionally biased region" description="Low complexity" evidence="1">
    <location>
        <begin position="187"/>
        <end position="197"/>
    </location>
</feature>
<evidence type="ECO:0000313" key="3">
    <source>
        <dbReference type="Proteomes" id="UP001201980"/>
    </source>
</evidence>
<feature type="region of interest" description="Disordered" evidence="1">
    <location>
        <begin position="301"/>
        <end position="326"/>
    </location>
</feature>
<dbReference type="AlphaFoldDB" id="A0AAD5RZ14"/>
<sequence>MERDIRRDRGQWRGCYAFRDIVCDGDQPGVQKRDGGLKMGQTYYYYVRHPPAGVKWGISLIPKQYELNGSTEAHDPTMPSTNTCPFLPGQTVNTLHVPTKRPDRKRSASLTSLRKGDYMTMNPNDKYTTPRAAPPVPNTAQSRVPTAPTNPLKHQRSARSLSPSESGWSAKKLFRMRSKERGRDRSTSSATSTSSAETDTDEPSIAPEGSSRSREISPEALRLFLSNDIPAPLTSHESRPTVTIPEDIVEEAEDDDNFATSASSENMPFATILSPPPFQRAHSSSSLASSTATIPSVPRVSVKTTNEERPGTPVKGIELTPTLPSSSTLQLGLCTSHFSISSSEDDVYTPSTPQHEADVGSFFDDSSDGEEVTTNPVPENGVFQQTKPLFSTYSLPRSSEGEILKTAAGNSVAPIGSPALIAGDVPAGNTSLLAAPPAETGFDDLVSELGWMVHYYRSKPV</sequence>
<name>A0AAD5RZ14_9PEZI</name>
<evidence type="ECO:0000313" key="2">
    <source>
        <dbReference type="EMBL" id="KAJ2907185.1"/>
    </source>
</evidence>
<organism evidence="2 3">
    <name type="scientific">Zalerion maritima</name>
    <dbReference type="NCBI Taxonomy" id="339359"/>
    <lineage>
        <taxon>Eukaryota</taxon>
        <taxon>Fungi</taxon>
        <taxon>Dikarya</taxon>
        <taxon>Ascomycota</taxon>
        <taxon>Pezizomycotina</taxon>
        <taxon>Sordariomycetes</taxon>
        <taxon>Lulworthiomycetidae</taxon>
        <taxon>Lulworthiales</taxon>
        <taxon>Lulworthiaceae</taxon>
        <taxon>Zalerion</taxon>
    </lineage>
</organism>
<protein>
    <submittedName>
        <fullName evidence="2">Uncharacterized protein</fullName>
    </submittedName>
</protein>
<reference evidence="2" key="1">
    <citation type="submission" date="2022-07" db="EMBL/GenBank/DDBJ databases">
        <title>Draft genome sequence of Zalerion maritima ATCC 34329, a (micro)plastics degrading marine fungus.</title>
        <authorList>
            <person name="Paco A."/>
            <person name="Goncalves M.F.M."/>
            <person name="Rocha-Santos T.A.P."/>
            <person name="Alves A."/>
        </authorList>
    </citation>
    <scope>NUCLEOTIDE SEQUENCE</scope>
    <source>
        <strain evidence="2">ATCC 34329</strain>
    </source>
</reference>
<dbReference type="PANTHER" id="PTHR40625:SF1">
    <property type="entry name" value="AMP-ACTIVATED PROTEIN KINASE GLYCOGEN-BINDING DOMAIN-CONTAINING PROTEIN"/>
    <property type="match status" value="1"/>
</dbReference>
<comment type="caution">
    <text evidence="2">The sequence shown here is derived from an EMBL/GenBank/DDBJ whole genome shotgun (WGS) entry which is preliminary data.</text>
</comment>
<evidence type="ECO:0000256" key="1">
    <source>
        <dbReference type="SAM" id="MobiDB-lite"/>
    </source>
</evidence>
<dbReference type="PANTHER" id="PTHR40625">
    <property type="entry name" value="GTP-BINDING PROTEIN ESDC-RELATED"/>
    <property type="match status" value="1"/>
</dbReference>
<proteinExistence type="predicted"/>
<accession>A0AAD5RZ14</accession>
<gene>
    <name evidence="2" type="ORF">MKZ38_006479</name>
</gene>
<feature type="compositionally biased region" description="Polar residues" evidence="1">
    <location>
        <begin position="138"/>
        <end position="149"/>
    </location>
</feature>
<dbReference type="EMBL" id="JAKWBI020000003">
    <property type="protein sequence ID" value="KAJ2907185.1"/>
    <property type="molecule type" value="Genomic_DNA"/>
</dbReference>
<keyword evidence="3" id="KW-1185">Reference proteome</keyword>
<feature type="compositionally biased region" description="Polar residues" evidence="1">
    <location>
        <begin position="158"/>
        <end position="167"/>
    </location>
</feature>